<sequence>MNVLKYIQPALLPSSEFAVVNHFCFSCLEEAPSYGVISIVAPSTHALLHGHSSQLFPNPLRAYCAPLRLKQPLPFLRVADKWLYLGKVKCRDNITGGAKYFQ</sequence>
<dbReference type="EMBL" id="JBHUHV010000063">
    <property type="protein sequence ID" value="MFD2069473.1"/>
    <property type="molecule type" value="Genomic_DNA"/>
</dbReference>
<keyword evidence="2" id="KW-1185">Reference proteome</keyword>
<organism evidence="1 2">
    <name type="scientific">Pontibacter silvestris</name>
    <dbReference type="NCBI Taxonomy" id="2305183"/>
    <lineage>
        <taxon>Bacteria</taxon>
        <taxon>Pseudomonadati</taxon>
        <taxon>Bacteroidota</taxon>
        <taxon>Cytophagia</taxon>
        <taxon>Cytophagales</taxon>
        <taxon>Hymenobacteraceae</taxon>
        <taxon>Pontibacter</taxon>
    </lineage>
</organism>
<dbReference type="Proteomes" id="UP001597369">
    <property type="component" value="Unassembled WGS sequence"/>
</dbReference>
<evidence type="ECO:0000313" key="1">
    <source>
        <dbReference type="EMBL" id="MFD2069473.1"/>
    </source>
</evidence>
<comment type="caution">
    <text evidence="1">The sequence shown here is derived from an EMBL/GenBank/DDBJ whole genome shotgun (WGS) entry which is preliminary data.</text>
</comment>
<proteinExistence type="predicted"/>
<evidence type="ECO:0000313" key="2">
    <source>
        <dbReference type="Proteomes" id="UP001597369"/>
    </source>
</evidence>
<dbReference type="RefSeq" id="WP_377470790.1">
    <property type="nucleotide sequence ID" value="NZ_JBHUHV010000063.1"/>
</dbReference>
<name>A0ABW4X3B7_9BACT</name>
<gene>
    <name evidence="1" type="ORF">ACFSKU_21505</name>
</gene>
<protein>
    <submittedName>
        <fullName evidence="1">Uncharacterized protein</fullName>
    </submittedName>
</protein>
<accession>A0ABW4X3B7</accession>
<reference evidence="2" key="1">
    <citation type="journal article" date="2019" name="Int. J. Syst. Evol. Microbiol.">
        <title>The Global Catalogue of Microorganisms (GCM) 10K type strain sequencing project: providing services to taxonomists for standard genome sequencing and annotation.</title>
        <authorList>
            <consortium name="The Broad Institute Genomics Platform"/>
            <consortium name="The Broad Institute Genome Sequencing Center for Infectious Disease"/>
            <person name="Wu L."/>
            <person name="Ma J."/>
        </authorList>
    </citation>
    <scope>NUCLEOTIDE SEQUENCE [LARGE SCALE GENOMIC DNA]</scope>
    <source>
        <strain evidence="2">JCM 16545</strain>
    </source>
</reference>